<keyword evidence="4" id="KW-1185">Reference proteome</keyword>
<accession>A0AAW8D9A0</accession>
<evidence type="ECO:0000313" key="4">
    <source>
        <dbReference type="Proteomes" id="UP001230951"/>
    </source>
</evidence>
<dbReference type="Proteomes" id="UP001230951">
    <property type="component" value="Unassembled WGS sequence"/>
</dbReference>
<name>A0AAW8D9A0_9MICC</name>
<sequence length="237" mass="25929">MSTPDTTPVVEPSNAESRPTAGKTAVEGRAGAPRVQQVIIMRGEPIRDAVVTKSEKFQFGDGGTQQVTHVPKVLIRQLRDNLAVMTNDEFAQALPVTSLLAAFVASQLGAAVSPEDSDSLSLDANTRIALQAFRGIDGRTGAIERQLAGLEKVSRMAEGYSHRALTTLVQYAEKSRLMENALAFLVSDRLDPVRVSGIDALRAPLVGGRYREMRDHLRRQTDQELVQEKLTEGRPRR</sequence>
<evidence type="ECO:0000313" key="3">
    <source>
        <dbReference type="EMBL" id="MDQ0180133.1"/>
    </source>
</evidence>
<evidence type="ECO:0000313" key="2">
    <source>
        <dbReference type="EMBL" id="MDP9903214.1"/>
    </source>
</evidence>
<dbReference type="Proteomes" id="UP001242995">
    <property type="component" value="Unassembled WGS sequence"/>
</dbReference>
<reference evidence="2 4" key="1">
    <citation type="submission" date="2023-07" db="EMBL/GenBank/DDBJ databases">
        <title>Sorghum-associated microbial communities from plants grown in Nebraska, USA.</title>
        <authorList>
            <person name="Schachtman D."/>
        </authorList>
    </citation>
    <scope>NUCLEOTIDE SEQUENCE</scope>
    <source>
        <strain evidence="2">DS1006</strain>
        <strain evidence="3 4">DS1016</strain>
    </source>
</reference>
<dbReference type="EMBL" id="JAUSRG010000001">
    <property type="protein sequence ID" value="MDP9903214.1"/>
    <property type="molecule type" value="Genomic_DNA"/>
</dbReference>
<gene>
    <name evidence="2" type="ORF">J2S90_000154</name>
    <name evidence="3" type="ORF">J2S93_001549</name>
</gene>
<organism evidence="2 5">
    <name type="scientific">Arthrobacter bambusae</name>
    <dbReference type="NCBI Taxonomy" id="1338426"/>
    <lineage>
        <taxon>Bacteria</taxon>
        <taxon>Bacillati</taxon>
        <taxon>Actinomycetota</taxon>
        <taxon>Actinomycetes</taxon>
        <taxon>Micrococcales</taxon>
        <taxon>Micrococcaceae</taxon>
        <taxon>Arthrobacter</taxon>
    </lineage>
</organism>
<feature type="region of interest" description="Disordered" evidence="1">
    <location>
        <begin position="1"/>
        <end position="30"/>
    </location>
</feature>
<evidence type="ECO:0000256" key="1">
    <source>
        <dbReference type="SAM" id="MobiDB-lite"/>
    </source>
</evidence>
<proteinExistence type="predicted"/>
<dbReference type="AlphaFoldDB" id="A0AAW8D9A0"/>
<evidence type="ECO:0000313" key="5">
    <source>
        <dbReference type="Proteomes" id="UP001242995"/>
    </source>
</evidence>
<protein>
    <submittedName>
        <fullName evidence="2">Uncharacterized protein</fullName>
    </submittedName>
</protein>
<dbReference type="EMBL" id="JAUSTF010000002">
    <property type="protein sequence ID" value="MDQ0180133.1"/>
    <property type="molecule type" value="Genomic_DNA"/>
</dbReference>
<dbReference type="RefSeq" id="WP_306958834.1">
    <property type="nucleotide sequence ID" value="NZ_JAUSRG010000001.1"/>
</dbReference>
<comment type="caution">
    <text evidence="2">The sequence shown here is derived from an EMBL/GenBank/DDBJ whole genome shotgun (WGS) entry which is preliminary data.</text>
</comment>